<evidence type="ECO:0000256" key="1">
    <source>
        <dbReference type="SAM" id="MobiDB-lite"/>
    </source>
</evidence>
<dbReference type="Proteomes" id="UP001295444">
    <property type="component" value="Chromosome 01"/>
</dbReference>
<dbReference type="AlphaFoldDB" id="A0AAD1R429"/>
<sequence length="150" mass="17129">MYRNVNANVIVYILQSSHKQKTTHKDTHPHKPENYHTPRRGKKTRSQGASTKEPHREVTRQDTPPRNRPRRLDPQPLPDRRGVIRKVSTPRASLVVPWTDAPRRLKLVITNGDADIESLRKSPRLPQHPNPYLSPPPISNPTLTAGQETS</sequence>
<evidence type="ECO:0000313" key="3">
    <source>
        <dbReference type="Proteomes" id="UP001295444"/>
    </source>
</evidence>
<keyword evidence="3" id="KW-1185">Reference proteome</keyword>
<protein>
    <submittedName>
        <fullName evidence="2">Uncharacterized protein</fullName>
    </submittedName>
</protein>
<reference evidence="2" key="1">
    <citation type="submission" date="2022-03" db="EMBL/GenBank/DDBJ databases">
        <authorList>
            <person name="Alioto T."/>
            <person name="Alioto T."/>
            <person name="Gomez Garrido J."/>
        </authorList>
    </citation>
    <scope>NUCLEOTIDE SEQUENCE</scope>
</reference>
<proteinExistence type="predicted"/>
<feature type="region of interest" description="Disordered" evidence="1">
    <location>
        <begin position="16"/>
        <end position="93"/>
    </location>
</feature>
<organism evidence="2 3">
    <name type="scientific">Pelobates cultripes</name>
    <name type="common">Western spadefoot toad</name>
    <dbReference type="NCBI Taxonomy" id="61616"/>
    <lineage>
        <taxon>Eukaryota</taxon>
        <taxon>Metazoa</taxon>
        <taxon>Chordata</taxon>
        <taxon>Craniata</taxon>
        <taxon>Vertebrata</taxon>
        <taxon>Euteleostomi</taxon>
        <taxon>Amphibia</taxon>
        <taxon>Batrachia</taxon>
        <taxon>Anura</taxon>
        <taxon>Pelobatoidea</taxon>
        <taxon>Pelobatidae</taxon>
        <taxon>Pelobates</taxon>
    </lineage>
</organism>
<feature type="compositionally biased region" description="Polar residues" evidence="1">
    <location>
        <begin position="140"/>
        <end position="150"/>
    </location>
</feature>
<feature type="region of interest" description="Disordered" evidence="1">
    <location>
        <begin position="113"/>
        <end position="150"/>
    </location>
</feature>
<gene>
    <name evidence="2" type="ORF">PECUL_23A053673</name>
</gene>
<feature type="compositionally biased region" description="Pro residues" evidence="1">
    <location>
        <begin position="126"/>
        <end position="139"/>
    </location>
</feature>
<feature type="compositionally biased region" description="Basic and acidic residues" evidence="1">
    <location>
        <begin position="52"/>
        <end position="82"/>
    </location>
</feature>
<evidence type="ECO:0000313" key="2">
    <source>
        <dbReference type="EMBL" id="CAH2223067.1"/>
    </source>
</evidence>
<name>A0AAD1R429_PELCU</name>
<accession>A0AAD1R429</accession>
<feature type="compositionally biased region" description="Basic and acidic residues" evidence="1">
    <location>
        <begin position="23"/>
        <end position="36"/>
    </location>
</feature>
<dbReference type="EMBL" id="OW240912">
    <property type="protein sequence ID" value="CAH2223067.1"/>
    <property type="molecule type" value="Genomic_DNA"/>
</dbReference>